<evidence type="ECO:0000259" key="1">
    <source>
        <dbReference type="Pfam" id="PF10135"/>
    </source>
</evidence>
<evidence type="ECO:0000313" key="2">
    <source>
        <dbReference type="EMBL" id="TXC69285.1"/>
    </source>
</evidence>
<feature type="domain" description="Flagellar protein FlgJ N-terminal" evidence="1">
    <location>
        <begin position="4"/>
        <end position="50"/>
    </location>
</feature>
<dbReference type="AlphaFoldDB" id="A0A5C6UBG8"/>
<dbReference type="EMBL" id="VOPY01000002">
    <property type="protein sequence ID" value="TXC69285.1"/>
    <property type="molecule type" value="Genomic_DNA"/>
</dbReference>
<sequence>MIGTMRSASLAEDMFSNQATEQFRDMQDAKMADAMAGNSKFGIADLLLKQFEGGS</sequence>
<organism evidence="2 3">
    <name type="scientific">Flavisphingopyxis soli</name>
    <dbReference type="NCBI Taxonomy" id="2601267"/>
    <lineage>
        <taxon>Bacteria</taxon>
        <taxon>Pseudomonadati</taxon>
        <taxon>Pseudomonadota</taxon>
        <taxon>Alphaproteobacteria</taxon>
        <taxon>Sphingomonadales</taxon>
        <taxon>Sphingopyxidaceae</taxon>
        <taxon>Flavisphingopyxis</taxon>
    </lineage>
</organism>
<evidence type="ECO:0000313" key="3">
    <source>
        <dbReference type="Proteomes" id="UP000321129"/>
    </source>
</evidence>
<dbReference type="InterPro" id="IPR019301">
    <property type="entry name" value="Flagellar_prot_FlgJ_N"/>
</dbReference>
<accession>A0A5C6UBG8</accession>
<comment type="caution">
    <text evidence="2">The sequence shown here is derived from an EMBL/GenBank/DDBJ whole genome shotgun (WGS) entry which is preliminary data.</text>
</comment>
<gene>
    <name evidence="2" type="ORF">FSZ31_07315</name>
</gene>
<name>A0A5C6UBG8_9SPHN</name>
<protein>
    <recommendedName>
        <fullName evidence="1">Flagellar protein FlgJ N-terminal domain-containing protein</fullName>
    </recommendedName>
</protein>
<dbReference type="Proteomes" id="UP000321129">
    <property type="component" value="Unassembled WGS sequence"/>
</dbReference>
<dbReference type="Pfam" id="PF10135">
    <property type="entry name" value="Rod-binding"/>
    <property type="match status" value="1"/>
</dbReference>
<reference evidence="2 3" key="1">
    <citation type="submission" date="2019-08" db="EMBL/GenBank/DDBJ databases">
        <title>Sphingorhabdus soil sp. nov., isolated from arctic soil.</title>
        <authorList>
            <person name="Liu Y."/>
        </authorList>
    </citation>
    <scope>NUCLEOTIDE SEQUENCE [LARGE SCALE GENOMIC DNA]</scope>
    <source>
        <strain evidence="2 3">D-2Q-5-6</strain>
    </source>
</reference>
<keyword evidence="3" id="KW-1185">Reference proteome</keyword>
<proteinExistence type="predicted"/>